<sequence>MSRKMTYFGHIKRHSGLEKTVIEGMVPGIQGRRRPRQWWQQDVTETKNMR</sequence>
<dbReference type="EMBL" id="HACG01036341">
    <property type="protein sequence ID" value="CEK83206.1"/>
    <property type="molecule type" value="Transcribed_RNA"/>
</dbReference>
<protein>
    <submittedName>
        <fullName evidence="1">Uncharacterized protein</fullName>
    </submittedName>
</protein>
<proteinExistence type="predicted"/>
<dbReference type="AlphaFoldDB" id="A0A0B7AT86"/>
<reference evidence="1" key="1">
    <citation type="submission" date="2014-12" db="EMBL/GenBank/DDBJ databases">
        <title>Insight into the proteome of Arion vulgaris.</title>
        <authorList>
            <person name="Aradska J."/>
            <person name="Bulat T."/>
            <person name="Smidak R."/>
            <person name="Sarate P."/>
            <person name="Gangsoo J."/>
            <person name="Sialana F."/>
            <person name="Bilban M."/>
            <person name="Lubec G."/>
        </authorList>
    </citation>
    <scope>NUCLEOTIDE SEQUENCE</scope>
    <source>
        <tissue evidence="1">Skin</tissue>
    </source>
</reference>
<gene>
    <name evidence="1" type="primary">ORF135830</name>
</gene>
<evidence type="ECO:0000313" key="1">
    <source>
        <dbReference type="EMBL" id="CEK83206.1"/>
    </source>
</evidence>
<name>A0A0B7AT86_9EUPU</name>
<accession>A0A0B7AT86</accession>
<organism evidence="1">
    <name type="scientific">Arion vulgaris</name>
    <dbReference type="NCBI Taxonomy" id="1028688"/>
    <lineage>
        <taxon>Eukaryota</taxon>
        <taxon>Metazoa</taxon>
        <taxon>Spiralia</taxon>
        <taxon>Lophotrochozoa</taxon>
        <taxon>Mollusca</taxon>
        <taxon>Gastropoda</taxon>
        <taxon>Heterobranchia</taxon>
        <taxon>Euthyneura</taxon>
        <taxon>Panpulmonata</taxon>
        <taxon>Eupulmonata</taxon>
        <taxon>Stylommatophora</taxon>
        <taxon>Helicina</taxon>
        <taxon>Arionoidea</taxon>
        <taxon>Arionidae</taxon>
        <taxon>Arion</taxon>
    </lineage>
</organism>